<dbReference type="Pfam" id="PF00391">
    <property type="entry name" value="PEP-utilizers"/>
    <property type="match status" value="1"/>
</dbReference>
<evidence type="ECO:0000259" key="13">
    <source>
        <dbReference type="Pfam" id="PF02896"/>
    </source>
</evidence>
<feature type="compositionally biased region" description="Basic and acidic residues" evidence="10">
    <location>
        <begin position="611"/>
        <end position="624"/>
    </location>
</feature>
<comment type="caution">
    <text evidence="14">The sequence shown here is derived from an EMBL/GenBank/DDBJ whole genome shotgun (WGS) entry which is preliminary data.</text>
</comment>
<feature type="domain" description="PEP-utilising enzyme C-terminal" evidence="13">
    <location>
        <begin position="623"/>
        <end position="1006"/>
    </location>
</feature>
<evidence type="ECO:0000256" key="1">
    <source>
        <dbReference type="ARBA" id="ARBA00001946"/>
    </source>
</evidence>
<evidence type="ECO:0000313" key="15">
    <source>
        <dbReference type="Proteomes" id="UP001470230"/>
    </source>
</evidence>
<dbReference type="PANTHER" id="PTHR22931:SF9">
    <property type="entry name" value="PYRUVATE, PHOSPHATE DIKINASE 1, CHLOROPLASTIC"/>
    <property type="match status" value="1"/>
</dbReference>
<feature type="domain" description="Pyruvate phosphate dikinase AMP/ATP-binding" evidence="12">
    <location>
        <begin position="26"/>
        <end position="304"/>
    </location>
</feature>
<evidence type="ECO:0000256" key="3">
    <source>
        <dbReference type="ARBA" id="ARBA00011994"/>
    </source>
</evidence>
<evidence type="ECO:0000256" key="7">
    <source>
        <dbReference type="ARBA" id="ARBA00022777"/>
    </source>
</evidence>
<gene>
    <name evidence="14" type="ORF">M9Y10_009818</name>
</gene>
<feature type="region of interest" description="Disordered" evidence="10">
    <location>
        <begin position="413"/>
        <end position="450"/>
    </location>
</feature>
<sequence length="1013" mass="112357">MSYNQIYSLSEYDQSVETIGKEKLESILGIKATTLSELIKNDFPVPKGFIISSEAVEDYFGDSLKPKETEENKEPPANEGEGDEEPDETPDSPLSVPVDNDAPLDISPSLWDQILENVKKLEEALNAKFGGGENPLFLCVRPSPTIQIPHILESVFNIGITQESTKALASKSSDPKEIWNSYQETIKNYGVSTANIQADKFDEIINNVKGEKDELEPEDYPKICDNFKELIENESGNQYPEEPLTDLKMAIKKVFDSWNSQKAKEYFQENSIVQTSTYPAVIVQVSILNAKTNSISTRDPTSGQGSAPSFEGIEEYTPKSIENLEALMKKLDLHYRETEKFDFQVDKDDQVWISKFEVIKKPPGIESELRFIVNYVKDGILRREDAINKFDLDEVIKGSKGVISDEDLKEATTVTKEENQAENNVEIQEEEEDKEEGEAEAEGEKQPVEAESEKVLVRGIPGATGYSTGQLAFSADKAAELHEGEQEYIYVAKTCNSEDFTAISQSKGVITYDTDAETSYAAAIATYVGVPCVIGCPKGLNLDLEEMELKIGEKSVHEGDAVTLAVKDDGMAIVFIGTLPIQQSTITLASLTENPEIQQIIQWGDEIRNERRKKQETETKKEGEGETSNVDANKVQSKSLLIYATTDNPDDASRARSLGAEGVGLCNTDQFLLGDRTDMLQKLLIGHNEEEDRDATRQEIEDQLNGEFGNLLETMNGYPVFIRLSDPQIKDYLPDILELIEDMAITQFKKEKGEEIEEEDIHEKRVTLESVKSLYDDNPVVGLRGIRLILQVPGLLRAILRAIIDNCYSCAEKELQTDVYISLPFVTCVEEIKEAKKVLDAIVPLIAKEHPLNENDEDNETEPIKPKFAIASMIEVPRTALIADQIASNCDAIIFNLDILSQQACSIDLNEAETTFLPQYALMHIFNIGEEGKESPLTNIDIDGVGKLLEIGLKKAKEANPNVIVGVAGKQCQSPEAITLLSKLGFDFVSVPVDSLPVVRLAAAKAAIAENTE</sequence>
<feature type="compositionally biased region" description="Acidic residues" evidence="10">
    <location>
        <begin position="427"/>
        <end position="441"/>
    </location>
</feature>
<dbReference type="InterPro" id="IPR002192">
    <property type="entry name" value="PPDK_AMP/ATP-bd"/>
</dbReference>
<dbReference type="PANTHER" id="PTHR22931">
    <property type="entry name" value="PHOSPHOENOLPYRUVATE DIKINASE-RELATED"/>
    <property type="match status" value="1"/>
</dbReference>
<dbReference type="InterPro" id="IPR013815">
    <property type="entry name" value="ATP_grasp_subdomain_1"/>
</dbReference>
<dbReference type="InterPro" id="IPR008279">
    <property type="entry name" value="PEP-util_enz_mobile_dom"/>
</dbReference>
<dbReference type="SUPFAM" id="SSF52009">
    <property type="entry name" value="Phosphohistidine domain"/>
    <property type="match status" value="1"/>
</dbReference>
<keyword evidence="9" id="KW-0460">Magnesium</keyword>
<comment type="cofactor">
    <cofactor evidence="1">
        <name>Mg(2+)</name>
        <dbReference type="ChEBI" id="CHEBI:18420"/>
    </cofactor>
</comment>
<dbReference type="InterPro" id="IPR015813">
    <property type="entry name" value="Pyrv/PenolPyrv_kinase-like_dom"/>
</dbReference>
<protein>
    <recommendedName>
        <fullName evidence="3">pyruvate, phosphate dikinase</fullName>
        <ecNumber evidence="3">2.7.9.1</ecNumber>
    </recommendedName>
</protein>
<dbReference type="Gene3D" id="1.20.80.30">
    <property type="match status" value="1"/>
</dbReference>
<feature type="domain" description="PEP-utilising enzyme mobile" evidence="11">
    <location>
        <begin position="485"/>
        <end position="548"/>
    </location>
</feature>
<dbReference type="SUPFAM" id="SSF56059">
    <property type="entry name" value="Glutathione synthetase ATP-binding domain-like"/>
    <property type="match status" value="1"/>
</dbReference>
<keyword evidence="15" id="KW-1185">Reference proteome</keyword>
<dbReference type="InterPro" id="IPR000121">
    <property type="entry name" value="PEP_util_C"/>
</dbReference>
<dbReference type="Gene3D" id="3.50.30.10">
    <property type="entry name" value="Phosphohistidine domain"/>
    <property type="match status" value="1"/>
</dbReference>
<evidence type="ECO:0000259" key="11">
    <source>
        <dbReference type="Pfam" id="PF00391"/>
    </source>
</evidence>
<feature type="compositionally biased region" description="Basic and acidic residues" evidence="10">
    <location>
        <begin position="64"/>
        <end position="76"/>
    </location>
</feature>
<dbReference type="EMBL" id="JAPFFF010000015">
    <property type="protein sequence ID" value="KAK8866850.1"/>
    <property type="molecule type" value="Genomic_DNA"/>
</dbReference>
<accession>A0ABR2IQL1</accession>
<dbReference type="Pfam" id="PF01326">
    <property type="entry name" value="PPDK_N"/>
    <property type="match status" value="1"/>
</dbReference>
<keyword evidence="6" id="KW-0547">Nucleotide-binding</keyword>
<dbReference type="Pfam" id="PF02896">
    <property type="entry name" value="PEP-utilizers_C"/>
    <property type="match status" value="1"/>
</dbReference>
<evidence type="ECO:0000256" key="4">
    <source>
        <dbReference type="ARBA" id="ARBA00022679"/>
    </source>
</evidence>
<dbReference type="Gene3D" id="3.20.20.60">
    <property type="entry name" value="Phosphoenolpyruvate-binding domains"/>
    <property type="match status" value="1"/>
</dbReference>
<keyword evidence="5" id="KW-0479">Metal-binding</keyword>
<keyword evidence="4" id="KW-0808">Transferase</keyword>
<keyword evidence="8" id="KW-0067">ATP-binding</keyword>
<feature type="region of interest" description="Disordered" evidence="10">
    <location>
        <begin position="611"/>
        <end position="631"/>
    </location>
</feature>
<proteinExistence type="inferred from homology"/>
<evidence type="ECO:0000313" key="14">
    <source>
        <dbReference type="EMBL" id="KAK8866850.1"/>
    </source>
</evidence>
<organism evidence="14 15">
    <name type="scientific">Tritrichomonas musculus</name>
    <dbReference type="NCBI Taxonomy" id="1915356"/>
    <lineage>
        <taxon>Eukaryota</taxon>
        <taxon>Metamonada</taxon>
        <taxon>Parabasalia</taxon>
        <taxon>Tritrichomonadida</taxon>
        <taxon>Tritrichomonadidae</taxon>
        <taxon>Tritrichomonas</taxon>
    </lineage>
</organism>
<evidence type="ECO:0000256" key="6">
    <source>
        <dbReference type="ARBA" id="ARBA00022741"/>
    </source>
</evidence>
<dbReference type="InterPro" id="IPR040442">
    <property type="entry name" value="Pyrv_kinase-like_dom_sf"/>
</dbReference>
<evidence type="ECO:0000256" key="10">
    <source>
        <dbReference type="SAM" id="MobiDB-lite"/>
    </source>
</evidence>
<keyword evidence="7" id="KW-0418">Kinase</keyword>
<evidence type="ECO:0000256" key="2">
    <source>
        <dbReference type="ARBA" id="ARBA00007837"/>
    </source>
</evidence>
<dbReference type="InterPro" id="IPR010121">
    <property type="entry name" value="Pyruvate_phosphate_dikinase"/>
</dbReference>
<reference evidence="14 15" key="1">
    <citation type="submission" date="2024-04" db="EMBL/GenBank/DDBJ databases">
        <title>Tritrichomonas musculus Genome.</title>
        <authorList>
            <person name="Alves-Ferreira E."/>
            <person name="Grigg M."/>
            <person name="Lorenzi H."/>
            <person name="Galac M."/>
        </authorList>
    </citation>
    <scope>NUCLEOTIDE SEQUENCE [LARGE SCALE GENOMIC DNA]</scope>
    <source>
        <strain evidence="14 15">EAF2021</strain>
    </source>
</reference>
<evidence type="ECO:0000259" key="12">
    <source>
        <dbReference type="Pfam" id="PF01326"/>
    </source>
</evidence>
<name>A0ABR2IQL1_9EUKA</name>
<evidence type="ECO:0000256" key="8">
    <source>
        <dbReference type="ARBA" id="ARBA00022840"/>
    </source>
</evidence>
<comment type="similarity">
    <text evidence="2">Belongs to the PEP-utilizing enzyme family.</text>
</comment>
<dbReference type="Gene3D" id="3.30.1490.20">
    <property type="entry name" value="ATP-grasp fold, A domain"/>
    <property type="match status" value="1"/>
</dbReference>
<dbReference type="PIRSF" id="PIRSF000853">
    <property type="entry name" value="PPDK"/>
    <property type="match status" value="1"/>
</dbReference>
<feature type="region of interest" description="Disordered" evidence="10">
    <location>
        <begin position="63"/>
        <end position="102"/>
    </location>
</feature>
<dbReference type="SUPFAM" id="SSF51621">
    <property type="entry name" value="Phosphoenolpyruvate/pyruvate domain"/>
    <property type="match status" value="1"/>
</dbReference>
<evidence type="ECO:0000256" key="5">
    <source>
        <dbReference type="ARBA" id="ARBA00022723"/>
    </source>
</evidence>
<dbReference type="InterPro" id="IPR036637">
    <property type="entry name" value="Phosphohistidine_dom_sf"/>
</dbReference>
<dbReference type="EC" id="2.7.9.1" evidence="3"/>
<dbReference type="Proteomes" id="UP001470230">
    <property type="component" value="Unassembled WGS sequence"/>
</dbReference>
<evidence type="ECO:0000256" key="9">
    <source>
        <dbReference type="ARBA" id="ARBA00022842"/>
    </source>
</evidence>
<feature type="compositionally biased region" description="Acidic residues" evidence="10">
    <location>
        <begin position="80"/>
        <end position="90"/>
    </location>
</feature>